<gene>
    <name evidence="4" type="ORF">LD38_11550</name>
</gene>
<dbReference type="InterPro" id="IPR027417">
    <property type="entry name" value="P-loop_NTPase"/>
</dbReference>
<dbReference type="RefSeq" id="WP_109258320.1">
    <property type="nucleotide sequence ID" value="NZ_JRFS01000025.1"/>
</dbReference>
<feature type="domain" description="ABC transporter" evidence="3">
    <location>
        <begin position="5"/>
        <end position="227"/>
    </location>
</feature>
<comment type="caution">
    <text evidence="4">The sequence shown here is derived from an EMBL/GenBank/DDBJ whole genome shotgun (WGS) entry which is preliminary data.</text>
</comment>
<organism evidence="4 5">
    <name type="scientific">Agathobacter rectalis</name>
    <dbReference type="NCBI Taxonomy" id="39491"/>
    <lineage>
        <taxon>Bacteria</taxon>
        <taxon>Bacillati</taxon>
        <taxon>Bacillota</taxon>
        <taxon>Clostridia</taxon>
        <taxon>Lachnospirales</taxon>
        <taxon>Lachnospiraceae</taxon>
        <taxon>Agathobacter</taxon>
    </lineage>
</organism>
<dbReference type="SMART" id="SM00382">
    <property type="entry name" value="AAA"/>
    <property type="match status" value="1"/>
</dbReference>
<evidence type="ECO:0000313" key="4">
    <source>
        <dbReference type="EMBL" id="PWE83198.1"/>
    </source>
</evidence>
<keyword evidence="2" id="KW-0067">ATP-binding</keyword>
<dbReference type="PANTHER" id="PTHR43158">
    <property type="entry name" value="SKFA PEPTIDE EXPORT ATP-BINDING PROTEIN SKFE"/>
    <property type="match status" value="1"/>
</dbReference>
<dbReference type="GO" id="GO:0005524">
    <property type="term" value="F:ATP binding"/>
    <property type="evidence" value="ECO:0007669"/>
    <property type="project" value="UniProtKB-KW"/>
</dbReference>
<proteinExistence type="predicted"/>
<dbReference type="SUPFAM" id="SSF52540">
    <property type="entry name" value="P-loop containing nucleoside triphosphate hydrolases"/>
    <property type="match status" value="1"/>
</dbReference>
<protein>
    <submittedName>
        <fullName evidence="4">ABC transporter</fullName>
    </submittedName>
</protein>
<evidence type="ECO:0000256" key="1">
    <source>
        <dbReference type="ARBA" id="ARBA00022741"/>
    </source>
</evidence>
<name>A0A2U2EFD8_9FIRM</name>
<dbReference type="Pfam" id="PF00005">
    <property type="entry name" value="ABC_tran"/>
    <property type="match status" value="1"/>
</dbReference>
<dbReference type="GO" id="GO:0016887">
    <property type="term" value="F:ATP hydrolysis activity"/>
    <property type="evidence" value="ECO:0007669"/>
    <property type="project" value="InterPro"/>
</dbReference>
<dbReference type="PANTHER" id="PTHR43158:SF1">
    <property type="entry name" value="ABC TRANSPORTER, ATP-BINDING PROTEIN"/>
    <property type="match status" value="1"/>
</dbReference>
<dbReference type="InterPro" id="IPR003593">
    <property type="entry name" value="AAA+_ATPase"/>
</dbReference>
<keyword evidence="1" id="KW-0547">Nucleotide-binding</keyword>
<dbReference type="AlphaFoldDB" id="A0A2U2EFD8"/>
<dbReference type="InterPro" id="IPR003439">
    <property type="entry name" value="ABC_transporter-like_ATP-bd"/>
</dbReference>
<reference evidence="4 5" key="1">
    <citation type="submission" date="2014-09" db="EMBL/GenBank/DDBJ databases">
        <title>Butyrate-producing bacteria isolated from human gut.</title>
        <authorList>
            <person name="Zhang Q."/>
            <person name="Zhao L."/>
        </authorList>
    </citation>
    <scope>NUCLEOTIDE SEQUENCE [LARGE SCALE GENOMIC DNA]</scope>
    <source>
        <strain evidence="4 5">R22</strain>
    </source>
</reference>
<dbReference type="Gene3D" id="3.40.50.300">
    <property type="entry name" value="P-loop containing nucleotide triphosphate hydrolases"/>
    <property type="match status" value="1"/>
</dbReference>
<sequence>MAERIEIKSLSKNYKSHKVIKNMNVTFPGGKIIGILGPNGSGKSTLIKMLAGVLQPTTGQILIDGEPVGVKSKAMVSYLPERTYLNPSKKVSDIIAFFKDFYADFSPERANTMLEKFGVDPQAKIKSLSKGMREKVQIVLVMSRDAKLYLLDEPMGGVDPAARDYILRTIIENYNEDSTILITTHLISDIEKVLDDVVFIRDGGIFLNDSVDNIRTNYKKSVDELFREVFACC</sequence>
<evidence type="ECO:0000256" key="2">
    <source>
        <dbReference type="ARBA" id="ARBA00022840"/>
    </source>
</evidence>
<dbReference type="EMBL" id="JRFS01000025">
    <property type="protein sequence ID" value="PWE83198.1"/>
    <property type="molecule type" value="Genomic_DNA"/>
</dbReference>
<dbReference type="PROSITE" id="PS50893">
    <property type="entry name" value="ABC_TRANSPORTER_2"/>
    <property type="match status" value="1"/>
</dbReference>
<accession>A0A2U2EFD8</accession>
<dbReference type="CDD" id="cd03230">
    <property type="entry name" value="ABC_DR_subfamily_A"/>
    <property type="match status" value="1"/>
</dbReference>
<evidence type="ECO:0000313" key="5">
    <source>
        <dbReference type="Proteomes" id="UP000245905"/>
    </source>
</evidence>
<dbReference type="Proteomes" id="UP000245905">
    <property type="component" value="Unassembled WGS sequence"/>
</dbReference>
<evidence type="ECO:0000259" key="3">
    <source>
        <dbReference type="PROSITE" id="PS50893"/>
    </source>
</evidence>